<sequence>MSLDLIAAAILSRELYAILPFRRSNMPYANQPRVVVTELDDEVVKFIIENTSLSTANSLRRVFMAEVPTLAIDYVEFEQNTSVLHDEFLAHRLGMIPFTCDEVVDRLQYARDCDCDGFCERCSVKVTCSADCKDADTAQVTSQFMRTPEGSSVVPVSMKQRGNDEDYDNSNNDHILIVKLRKGQELKFKAFAKKGIGKEHAKWNPTCGVSFEYDPDNELRHTWYPKPEEWPQSEHTKLPRDEHQAPFNSMGVADRFFFSVETNGALSPENIILSGLAELKRKLTFAQSELMSVQNDVQNEALVIH</sequence>
<evidence type="ECO:0000256" key="4">
    <source>
        <dbReference type="ARBA" id="ARBA00023242"/>
    </source>
</evidence>
<evidence type="ECO:0000313" key="8">
    <source>
        <dbReference type="EMBL" id="OQV13847.1"/>
    </source>
</evidence>
<dbReference type="GO" id="GO:0003899">
    <property type="term" value="F:DNA-directed RNA polymerase activity"/>
    <property type="evidence" value="ECO:0007669"/>
    <property type="project" value="InterPro"/>
</dbReference>
<dbReference type="InterPro" id="IPR011263">
    <property type="entry name" value="DNA-dir_RNA_pol_RpoA/D/Rpb3"/>
</dbReference>
<dbReference type="InterPro" id="IPR036643">
    <property type="entry name" value="RNApol_insert_sf"/>
</dbReference>
<dbReference type="InterPro" id="IPR011262">
    <property type="entry name" value="DNA-dir_RNA_pol_insert"/>
</dbReference>
<dbReference type="Proteomes" id="UP000192578">
    <property type="component" value="Unassembled WGS sequence"/>
</dbReference>
<keyword evidence="4" id="KW-0539">Nucleus</keyword>
<comment type="similarity">
    <text evidence="5">Belongs to the archaeal Rpo3/eukaryotic RPB3 RNA polymerase subunit family.</text>
</comment>
<evidence type="ECO:0000256" key="3">
    <source>
        <dbReference type="ARBA" id="ARBA00023163"/>
    </source>
</evidence>
<dbReference type="GO" id="GO:0005665">
    <property type="term" value="C:RNA polymerase II, core complex"/>
    <property type="evidence" value="ECO:0007669"/>
    <property type="project" value="TreeGrafter"/>
</dbReference>
<dbReference type="InterPro" id="IPR001514">
    <property type="entry name" value="DNA-dir_RNA_pol_30-40kDasu_CS"/>
</dbReference>
<keyword evidence="2 8" id="KW-0240">DNA-directed RNA polymerase</keyword>
<dbReference type="InterPro" id="IPR050518">
    <property type="entry name" value="Rpo3/RPB3_RNA_Pol_subunit"/>
</dbReference>
<name>A0A1W0WF92_HYPEX</name>
<organism evidence="8 9">
    <name type="scientific">Hypsibius exemplaris</name>
    <name type="common">Freshwater tardigrade</name>
    <dbReference type="NCBI Taxonomy" id="2072580"/>
    <lineage>
        <taxon>Eukaryota</taxon>
        <taxon>Metazoa</taxon>
        <taxon>Ecdysozoa</taxon>
        <taxon>Tardigrada</taxon>
        <taxon>Eutardigrada</taxon>
        <taxon>Parachela</taxon>
        <taxon>Hypsibioidea</taxon>
        <taxon>Hypsibiidae</taxon>
        <taxon>Hypsibius</taxon>
    </lineage>
</organism>
<dbReference type="GO" id="GO:0003677">
    <property type="term" value="F:DNA binding"/>
    <property type="evidence" value="ECO:0007669"/>
    <property type="project" value="InterPro"/>
</dbReference>
<evidence type="ECO:0000256" key="1">
    <source>
        <dbReference type="ARBA" id="ARBA00004123"/>
    </source>
</evidence>
<keyword evidence="3" id="KW-0804">Transcription</keyword>
<dbReference type="EMBL" id="MTYJ01000115">
    <property type="protein sequence ID" value="OQV13847.1"/>
    <property type="molecule type" value="Genomic_DNA"/>
</dbReference>
<dbReference type="SUPFAM" id="SSF55257">
    <property type="entry name" value="RBP11-like subunits of RNA polymerase"/>
    <property type="match status" value="1"/>
</dbReference>
<dbReference type="PANTHER" id="PTHR11800">
    <property type="entry name" value="DNA-DIRECTED RNA POLYMERASE"/>
    <property type="match status" value="1"/>
</dbReference>
<dbReference type="PANTHER" id="PTHR11800:SF2">
    <property type="entry name" value="DNA-DIRECTED RNA POLYMERASE II SUBUNIT RPB3"/>
    <property type="match status" value="1"/>
</dbReference>
<dbReference type="SMART" id="SM00662">
    <property type="entry name" value="RPOLD"/>
    <property type="match status" value="1"/>
</dbReference>
<gene>
    <name evidence="8" type="ORF">BV898_11956</name>
</gene>
<dbReference type="HAMAP" id="MF_00320">
    <property type="entry name" value="RNApol_arch_Rpo3"/>
    <property type="match status" value="1"/>
</dbReference>
<accession>A0A1W0WF92</accession>
<dbReference type="NCBIfam" id="NF001988">
    <property type="entry name" value="PRK00783.1"/>
    <property type="match status" value="1"/>
</dbReference>
<dbReference type="GO" id="GO:0006366">
    <property type="term" value="P:transcription by RNA polymerase II"/>
    <property type="evidence" value="ECO:0007669"/>
    <property type="project" value="TreeGrafter"/>
</dbReference>
<dbReference type="Pfam" id="PF01000">
    <property type="entry name" value="RNA_pol_A_bac"/>
    <property type="match status" value="1"/>
</dbReference>
<evidence type="ECO:0000256" key="6">
    <source>
        <dbReference type="ARBA" id="ARBA00072506"/>
    </source>
</evidence>
<reference evidence="9" key="1">
    <citation type="submission" date="2017-01" db="EMBL/GenBank/DDBJ databases">
        <title>Comparative genomics of anhydrobiosis in the tardigrade Hypsibius dujardini.</title>
        <authorList>
            <person name="Yoshida Y."/>
            <person name="Koutsovoulos G."/>
            <person name="Laetsch D."/>
            <person name="Stevens L."/>
            <person name="Kumar S."/>
            <person name="Horikawa D."/>
            <person name="Ishino K."/>
            <person name="Komine S."/>
            <person name="Tomita M."/>
            <person name="Blaxter M."/>
            <person name="Arakawa K."/>
        </authorList>
    </citation>
    <scope>NUCLEOTIDE SEQUENCE [LARGE SCALE GENOMIC DNA]</scope>
    <source>
        <strain evidence="9">Z151</strain>
    </source>
</reference>
<dbReference type="PROSITE" id="PS00446">
    <property type="entry name" value="RNA_POL_D_30KD"/>
    <property type="match status" value="1"/>
</dbReference>
<dbReference type="FunFam" id="2.170.120.12:FF:000002">
    <property type="entry name" value="DNA-directed RNA polymerase II subunit RPB3"/>
    <property type="match status" value="1"/>
</dbReference>
<protein>
    <recommendedName>
        <fullName evidence="6">DNA-directed RNA polymerase II subunit RPB3</fullName>
    </recommendedName>
</protein>
<dbReference type="AlphaFoldDB" id="A0A1W0WF92"/>
<comment type="caution">
    <text evidence="8">The sequence shown here is derived from an EMBL/GenBank/DDBJ whole genome shotgun (WGS) entry which is preliminary data.</text>
</comment>
<dbReference type="InterPro" id="IPR022842">
    <property type="entry name" value="RNAP_Rpo3/Rpb3/RPAC1"/>
</dbReference>
<evidence type="ECO:0000256" key="5">
    <source>
        <dbReference type="ARBA" id="ARBA00025804"/>
    </source>
</evidence>
<dbReference type="Gene3D" id="2.170.120.12">
    <property type="entry name" value="DNA-directed RNA polymerase, insert domain"/>
    <property type="match status" value="1"/>
</dbReference>
<dbReference type="OrthoDB" id="270173at2759"/>
<feature type="domain" description="DNA-directed RNA polymerase RpoA/D/Rpb3-type" evidence="7">
    <location>
        <begin position="43"/>
        <end position="289"/>
    </location>
</feature>
<dbReference type="Pfam" id="PF01193">
    <property type="entry name" value="RNA_pol_L"/>
    <property type="match status" value="1"/>
</dbReference>
<dbReference type="GO" id="GO:0046983">
    <property type="term" value="F:protein dimerization activity"/>
    <property type="evidence" value="ECO:0007669"/>
    <property type="project" value="InterPro"/>
</dbReference>
<keyword evidence="9" id="KW-1185">Reference proteome</keyword>
<comment type="subcellular location">
    <subcellularLocation>
        <location evidence="1">Nucleus</location>
    </subcellularLocation>
</comment>
<evidence type="ECO:0000256" key="2">
    <source>
        <dbReference type="ARBA" id="ARBA00022478"/>
    </source>
</evidence>
<dbReference type="CDD" id="cd07031">
    <property type="entry name" value="RNAP_II_RPB3"/>
    <property type="match status" value="1"/>
</dbReference>
<proteinExistence type="inferred from homology"/>
<evidence type="ECO:0000313" key="9">
    <source>
        <dbReference type="Proteomes" id="UP000192578"/>
    </source>
</evidence>
<dbReference type="InterPro" id="IPR036603">
    <property type="entry name" value="RBP11-like"/>
</dbReference>
<dbReference type="Gene3D" id="3.30.1360.10">
    <property type="entry name" value="RNA polymerase, RBP11-like subunit"/>
    <property type="match status" value="1"/>
</dbReference>
<dbReference type="SUPFAM" id="SSF56553">
    <property type="entry name" value="Insert subdomain of RNA polymerase alpha subunit"/>
    <property type="match status" value="1"/>
</dbReference>
<evidence type="ECO:0000259" key="7">
    <source>
        <dbReference type="SMART" id="SM00662"/>
    </source>
</evidence>